<feature type="domain" description="HTH araC/xylS-type" evidence="1">
    <location>
        <begin position="162"/>
        <end position="254"/>
    </location>
</feature>
<comment type="caution">
    <text evidence="2">The sequence shown here is derived from an EMBL/GenBank/DDBJ whole genome shotgun (WGS) entry which is preliminary data.</text>
</comment>
<sequence>MNFRIYHPAATLVPYVKHYYHLQNAQSGLINLPQNLFSLGDLYMVFLQEGEVTFQPSQHASFTLPAASVVGHFTCHHQIRVKGPVKMTVVQLNAYGCYKLAGLDMSAFNNYYRDLQKHNHAGWHQLTQDLAATADPISLDITLNNAFTTMIAENGHSLKQVDEVADYMVRHQGYINMDRLTRKFKTSRPTLERKFMEVIGITPQLYARMLRFRDAMRNMQKMNVEQWQSFITTNDYYNHAQFIQDFQFFKGETPVTENMPIIAQMRPMAVA</sequence>
<organism evidence="2 3">
    <name type="scientific">Chitinophaga oryziterrae</name>
    <dbReference type="NCBI Taxonomy" id="1031224"/>
    <lineage>
        <taxon>Bacteria</taxon>
        <taxon>Pseudomonadati</taxon>
        <taxon>Bacteroidota</taxon>
        <taxon>Chitinophagia</taxon>
        <taxon>Chitinophagales</taxon>
        <taxon>Chitinophagaceae</taxon>
        <taxon>Chitinophaga</taxon>
    </lineage>
</organism>
<dbReference type="PROSITE" id="PS01124">
    <property type="entry name" value="HTH_ARAC_FAMILY_2"/>
    <property type="match status" value="1"/>
</dbReference>
<dbReference type="GO" id="GO:0003700">
    <property type="term" value="F:DNA-binding transcription factor activity"/>
    <property type="evidence" value="ECO:0007669"/>
    <property type="project" value="InterPro"/>
</dbReference>
<proteinExistence type="predicted"/>
<dbReference type="RefSeq" id="WP_157299916.1">
    <property type="nucleotide sequence ID" value="NZ_BAAAZB010000007.1"/>
</dbReference>
<dbReference type="Gene3D" id="1.10.10.60">
    <property type="entry name" value="Homeodomain-like"/>
    <property type="match status" value="1"/>
</dbReference>
<keyword evidence="3" id="KW-1185">Reference proteome</keyword>
<dbReference type="AlphaFoldDB" id="A0A6N8J9P6"/>
<gene>
    <name evidence="2" type="ORF">GO495_12010</name>
</gene>
<dbReference type="Pfam" id="PF20240">
    <property type="entry name" value="DUF6597"/>
    <property type="match status" value="1"/>
</dbReference>
<accession>A0A6N8J9P6</accession>
<name>A0A6N8J9P6_9BACT</name>
<evidence type="ECO:0000313" key="3">
    <source>
        <dbReference type="Proteomes" id="UP000468388"/>
    </source>
</evidence>
<dbReference type="Proteomes" id="UP000468388">
    <property type="component" value="Unassembled WGS sequence"/>
</dbReference>
<evidence type="ECO:0000259" key="1">
    <source>
        <dbReference type="PROSITE" id="PS01124"/>
    </source>
</evidence>
<dbReference type="EMBL" id="WRXO01000002">
    <property type="protein sequence ID" value="MVT41311.1"/>
    <property type="molecule type" value="Genomic_DNA"/>
</dbReference>
<reference evidence="2 3" key="1">
    <citation type="submission" date="2019-12" db="EMBL/GenBank/DDBJ databases">
        <title>The draft genomic sequence of strain Chitinophaga oryziterrae JCM 16595.</title>
        <authorList>
            <person name="Zhang X."/>
        </authorList>
    </citation>
    <scope>NUCLEOTIDE SEQUENCE [LARGE SCALE GENOMIC DNA]</scope>
    <source>
        <strain evidence="2 3">JCM 16595</strain>
    </source>
</reference>
<evidence type="ECO:0000313" key="2">
    <source>
        <dbReference type="EMBL" id="MVT41311.1"/>
    </source>
</evidence>
<dbReference type="GO" id="GO:0043565">
    <property type="term" value="F:sequence-specific DNA binding"/>
    <property type="evidence" value="ECO:0007669"/>
    <property type="project" value="InterPro"/>
</dbReference>
<dbReference type="InterPro" id="IPR046532">
    <property type="entry name" value="DUF6597"/>
</dbReference>
<dbReference type="InterPro" id="IPR018060">
    <property type="entry name" value="HTH_AraC"/>
</dbReference>
<protein>
    <submittedName>
        <fullName evidence="2">Helix-turn-helix domain-containing protein</fullName>
    </submittedName>
</protein>
<dbReference type="OrthoDB" id="643300at2"/>